<dbReference type="Gene3D" id="3.40.190.10">
    <property type="entry name" value="Periplasmic binding protein-like II"/>
    <property type="match status" value="1"/>
</dbReference>
<organism evidence="7 8">
    <name type="scientific">Undibacterium rivi</name>
    <dbReference type="NCBI Taxonomy" id="2828729"/>
    <lineage>
        <taxon>Bacteria</taxon>
        <taxon>Pseudomonadati</taxon>
        <taxon>Pseudomonadota</taxon>
        <taxon>Betaproteobacteria</taxon>
        <taxon>Burkholderiales</taxon>
        <taxon>Oxalobacteraceae</taxon>
        <taxon>Undibacterium</taxon>
    </lineage>
</organism>
<feature type="chain" id="PRO_5047015893" evidence="5">
    <location>
        <begin position="27"/>
        <end position="602"/>
    </location>
</feature>
<name>A0ABS5H3P6_9BURK</name>
<feature type="domain" description="Solute-binding protein family 5" evidence="6">
    <location>
        <begin position="79"/>
        <end position="510"/>
    </location>
</feature>
<dbReference type="PIRSF" id="PIRSF002741">
    <property type="entry name" value="MppA"/>
    <property type="match status" value="1"/>
</dbReference>
<protein>
    <submittedName>
        <fullName evidence="7">Heme-binding protein</fullName>
    </submittedName>
</protein>
<gene>
    <name evidence="7" type="ORF">KDM87_10325</name>
</gene>
<keyword evidence="3" id="KW-0813">Transport</keyword>
<keyword evidence="4 5" id="KW-0732">Signal</keyword>
<evidence type="ECO:0000256" key="4">
    <source>
        <dbReference type="ARBA" id="ARBA00022729"/>
    </source>
</evidence>
<dbReference type="InterPro" id="IPR030678">
    <property type="entry name" value="Peptide/Ni-bd"/>
</dbReference>
<proteinExistence type="inferred from homology"/>
<evidence type="ECO:0000313" key="7">
    <source>
        <dbReference type="EMBL" id="MBR7792992.1"/>
    </source>
</evidence>
<comment type="caution">
    <text evidence="7">The sequence shown here is derived from an EMBL/GenBank/DDBJ whole genome shotgun (WGS) entry which is preliminary data.</text>
</comment>
<feature type="signal peptide" evidence="5">
    <location>
        <begin position="1"/>
        <end position="26"/>
    </location>
</feature>
<dbReference type="Proteomes" id="UP000682982">
    <property type="component" value="Unassembled WGS sequence"/>
</dbReference>
<evidence type="ECO:0000256" key="1">
    <source>
        <dbReference type="ARBA" id="ARBA00004196"/>
    </source>
</evidence>
<dbReference type="Pfam" id="PF00496">
    <property type="entry name" value="SBP_bac_5"/>
    <property type="match status" value="1"/>
</dbReference>
<comment type="similarity">
    <text evidence="2">Belongs to the bacterial solute-binding protein 5 family.</text>
</comment>
<sequence length="602" mass="67928">MKQVMLWLRTLCAFVALLLCSLNIHAAPAVSGKTLNVLLTTPESALDPAVASDIATLSINENIFEPMLRYDYLARPVRLKPNTLKAMPEISDGGKTYTLHLQAGIHFTPDPAFKGKVRELTADDYVYSIRRLYDPALKSPWLFMFEGKLLGDEKLRNLQAAPGWKFDSNAAIPGLQALDRYTLRIRLNAPDNNFLFILATTATSAVAREVIASYGNQAGNHPVGTGPFMLGEWQRSFRLVLNANLAYRKVVFDGEAGKDAVSQQIAAELKGRTIPLVSRVTIAIVEEQQARVLGFLNREFDTLEQVPPPLADMVMKDGKLKPDLQQQGVQLSLFSPLQTYYVWMNMEDPVIGGYSQEKIALRRAIAMSYNRREDISLMEKGLAIPAQSPLPPNVLGYDASFNSPVPYDPALANALLDRFSYQRGADGYRRLPDGQPLQLVMHSQANTTGRLRDEVWRKTMDAIGIRISFKTDKHSEILRASRLGQVQMTEANWVADFPDGENFYQLLYGANVGRANYARFNLPAFNQLYEKSLTMTDTPERRALYRQMALLMHAYNPWIPRVHPLSADIRQPWVLHYQRHPVDFTNWRYLDIAPDAKQNAKR</sequence>
<dbReference type="InterPro" id="IPR039424">
    <property type="entry name" value="SBP_5"/>
</dbReference>
<evidence type="ECO:0000256" key="2">
    <source>
        <dbReference type="ARBA" id="ARBA00005695"/>
    </source>
</evidence>
<reference evidence="7 8" key="1">
    <citation type="submission" date="2021-04" db="EMBL/GenBank/DDBJ databases">
        <title>novel species isolated from subtropical streams in China.</title>
        <authorList>
            <person name="Lu H."/>
        </authorList>
    </citation>
    <scope>NUCLEOTIDE SEQUENCE [LARGE SCALE GENOMIC DNA]</scope>
    <source>
        <strain evidence="7 8">FT147W</strain>
    </source>
</reference>
<comment type="subcellular location">
    <subcellularLocation>
        <location evidence="1">Cell envelope</location>
    </subcellularLocation>
</comment>
<dbReference type="RefSeq" id="WP_212678992.1">
    <property type="nucleotide sequence ID" value="NZ_JAGSPK010000003.1"/>
</dbReference>
<keyword evidence="8" id="KW-1185">Reference proteome</keyword>
<dbReference type="PANTHER" id="PTHR30290:SF10">
    <property type="entry name" value="PERIPLASMIC OLIGOPEPTIDE-BINDING PROTEIN-RELATED"/>
    <property type="match status" value="1"/>
</dbReference>
<dbReference type="Gene3D" id="3.10.105.10">
    <property type="entry name" value="Dipeptide-binding Protein, Domain 3"/>
    <property type="match status" value="1"/>
</dbReference>
<evidence type="ECO:0000256" key="5">
    <source>
        <dbReference type="SAM" id="SignalP"/>
    </source>
</evidence>
<dbReference type="EMBL" id="JAGSPK010000003">
    <property type="protein sequence ID" value="MBR7792992.1"/>
    <property type="molecule type" value="Genomic_DNA"/>
</dbReference>
<dbReference type="PANTHER" id="PTHR30290">
    <property type="entry name" value="PERIPLASMIC BINDING COMPONENT OF ABC TRANSPORTER"/>
    <property type="match status" value="1"/>
</dbReference>
<evidence type="ECO:0000313" key="8">
    <source>
        <dbReference type="Proteomes" id="UP000682982"/>
    </source>
</evidence>
<dbReference type="SUPFAM" id="SSF53850">
    <property type="entry name" value="Periplasmic binding protein-like II"/>
    <property type="match status" value="1"/>
</dbReference>
<dbReference type="InterPro" id="IPR000914">
    <property type="entry name" value="SBP_5_dom"/>
</dbReference>
<evidence type="ECO:0000256" key="3">
    <source>
        <dbReference type="ARBA" id="ARBA00022448"/>
    </source>
</evidence>
<evidence type="ECO:0000259" key="6">
    <source>
        <dbReference type="Pfam" id="PF00496"/>
    </source>
</evidence>
<accession>A0ABS5H3P6</accession>